<comment type="catalytic activity">
    <reaction evidence="3">
        <text>L-aspartate + L-glutamine + ATP + H2O = L-asparagine + L-glutamate + AMP + diphosphate + H(+)</text>
        <dbReference type="Rhea" id="RHEA:12228"/>
        <dbReference type="ChEBI" id="CHEBI:15377"/>
        <dbReference type="ChEBI" id="CHEBI:15378"/>
        <dbReference type="ChEBI" id="CHEBI:29985"/>
        <dbReference type="ChEBI" id="CHEBI:29991"/>
        <dbReference type="ChEBI" id="CHEBI:30616"/>
        <dbReference type="ChEBI" id="CHEBI:33019"/>
        <dbReference type="ChEBI" id="CHEBI:58048"/>
        <dbReference type="ChEBI" id="CHEBI:58359"/>
        <dbReference type="ChEBI" id="CHEBI:456215"/>
        <dbReference type="EC" id="6.3.5.4"/>
    </reaction>
</comment>
<proteinExistence type="predicted"/>
<sequence length="609" mass="69212">MSDYLFSSERRLEGELACALSSIYELTPPVIEEFHGTWGSLAVSEGHYRGFKPFETERYLAVVIGGPVLYFRDNDFLVGEEPCNEGARAVFERWIVSGAIRWDEDLSGPFTIILVDKQERVVRCVTDLMSFIPVYVWQSSSSYCLGTHVDALAAVTGEQSNLDWVSVTDFLLNDIVTYPFTVYERIRQCAASSEIILNAGRPREVKPYWQPVEDNYFEALDDAAAVLSDGLSGYVERVTKKMERVAQFVSGGEDSRALAGMIPKVITRDAFIFLDGMNREGQIARKIAEIYGARFHVGYRAPTHYLDILPEAARLVGLGSQYTHAHTIGFNREFDLADYSAVFGGFFSDTLLKCVHVRLFKGYGKLPFLPQIKRSGYQPPGARFGKFSDFLTLASEVRKRQWSRLEEVRKLRPNTAEEWFHLYPSSMHNDMPNLHANRRLFASYEPYMCKEAVKVGAAVPTAWKLNRRLFNRATRVFLKPAKWALHADGRLPYFSWWQNIPIHFTVWFVRALAGLIRRPDGNEGPWNDWNRLFSDPSWREAAEQNASRASIEPLLKHDASVTYLLTEAPLKNTQRANLMQLMHWLAHCTDTPQLPDRASTGGQAGQGET</sequence>
<comment type="caution">
    <text evidence="4">The sequence shown here is derived from an EMBL/GenBank/DDBJ whole genome shotgun (WGS) entry which is preliminary data.</text>
</comment>
<evidence type="ECO:0000313" key="5">
    <source>
        <dbReference type="Proteomes" id="UP000050416"/>
    </source>
</evidence>
<dbReference type="Gene3D" id="3.60.20.10">
    <property type="entry name" value="Glutamine Phosphoribosylpyrophosphate, subunit 1, domain 1"/>
    <property type="match status" value="1"/>
</dbReference>
<organism evidence="4 5">
    <name type="scientific">Marinobacter excellens HL-55</name>
    <dbReference type="NCBI Taxonomy" id="1305731"/>
    <lineage>
        <taxon>Bacteria</taxon>
        <taxon>Pseudomonadati</taxon>
        <taxon>Pseudomonadota</taxon>
        <taxon>Gammaproteobacteria</taxon>
        <taxon>Pseudomonadales</taxon>
        <taxon>Marinobacteraceae</taxon>
        <taxon>Marinobacter</taxon>
    </lineage>
</organism>
<accession>A0A0P7Z418</accession>
<gene>
    <name evidence="4" type="ORF">HLUCCX14_07380</name>
</gene>
<dbReference type="PANTHER" id="PTHR43284:SF1">
    <property type="entry name" value="ASPARAGINE SYNTHETASE"/>
    <property type="match status" value="1"/>
</dbReference>
<dbReference type="SUPFAM" id="SSF52402">
    <property type="entry name" value="Adenine nucleotide alpha hydrolases-like"/>
    <property type="match status" value="1"/>
</dbReference>
<evidence type="ECO:0000313" key="4">
    <source>
        <dbReference type="EMBL" id="KPQ29088.1"/>
    </source>
</evidence>
<protein>
    <recommendedName>
        <fullName evidence="2">asparagine synthase (glutamine-hydrolyzing)</fullName>
        <ecNumber evidence="2">6.3.5.4</ecNumber>
    </recommendedName>
</protein>
<dbReference type="InterPro" id="IPR014729">
    <property type="entry name" value="Rossmann-like_a/b/a_fold"/>
</dbReference>
<dbReference type="STRING" id="1305731.GCA_000934705_00603"/>
<dbReference type="InterPro" id="IPR029055">
    <property type="entry name" value="Ntn_hydrolases_N"/>
</dbReference>
<comment type="pathway">
    <text evidence="1">Amino-acid biosynthesis; L-asparagine biosynthesis; L-asparagine from L-aspartate (L-Gln route): step 1/1.</text>
</comment>
<dbReference type="InterPro" id="IPR051786">
    <property type="entry name" value="ASN_synthetase/amidase"/>
</dbReference>
<dbReference type="PATRIC" id="fig|1305731.5.peg.291"/>
<dbReference type="Proteomes" id="UP000050416">
    <property type="component" value="Unassembled WGS sequence"/>
</dbReference>
<evidence type="ECO:0000256" key="3">
    <source>
        <dbReference type="ARBA" id="ARBA00048741"/>
    </source>
</evidence>
<dbReference type="Gene3D" id="3.40.50.620">
    <property type="entry name" value="HUPs"/>
    <property type="match status" value="1"/>
</dbReference>
<dbReference type="OrthoDB" id="9763290at2"/>
<dbReference type="GO" id="GO:0004066">
    <property type="term" value="F:asparagine synthase (glutamine-hydrolyzing) activity"/>
    <property type="evidence" value="ECO:0007669"/>
    <property type="project" value="UniProtKB-EC"/>
</dbReference>
<evidence type="ECO:0000256" key="2">
    <source>
        <dbReference type="ARBA" id="ARBA00012737"/>
    </source>
</evidence>
<dbReference type="EMBL" id="LJZQ01000008">
    <property type="protein sequence ID" value="KPQ29088.1"/>
    <property type="molecule type" value="Genomic_DNA"/>
</dbReference>
<evidence type="ECO:0000256" key="1">
    <source>
        <dbReference type="ARBA" id="ARBA00005187"/>
    </source>
</evidence>
<dbReference type="SUPFAM" id="SSF56235">
    <property type="entry name" value="N-terminal nucleophile aminohydrolases (Ntn hydrolases)"/>
    <property type="match status" value="1"/>
</dbReference>
<dbReference type="PANTHER" id="PTHR43284">
    <property type="entry name" value="ASPARAGINE SYNTHETASE (GLUTAMINE-HYDROLYZING)"/>
    <property type="match status" value="1"/>
</dbReference>
<dbReference type="EC" id="6.3.5.4" evidence="2"/>
<reference evidence="4 5" key="1">
    <citation type="submission" date="2015-09" db="EMBL/GenBank/DDBJ databases">
        <title>Identification and resolution of microdiversity through metagenomic sequencing of parallel consortia.</title>
        <authorList>
            <person name="Nelson W.C."/>
            <person name="Romine M.F."/>
            <person name="Lindemann S.R."/>
        </authorList>
    </citation>
    <scope>NUCLEOTIDE SEQUENCE [LARGE SCALE GENOMIC DNA]</scope>
    <source>
        <strain evidence="4">HL-55</strain>
    </source>
</reference>
<dbReference type="AlphaFoldDB" id="A0A0P7Z418"/>
<name>A0A0P7Z418_9GAMM</name>